<reference evidence="2 3" key="1">
    <citation type="journal article" date="2019" name="Int. J. Syst. Evol. Microbiol.">
        <title>The Global Catalogue of Microorganisms (GCM) 10K type strain sequencing project: providing services to taxonomists for standard genome sequencing and annotation.</title>
        <authorList>
            <consortium name="The Broad Institute Genomics Platform"/>
            <consortium name="The Broad Institute Genome Sequencing Center for Infectious Disease"/>
            <person name="Wu L."/>
            <person name="Ma J."/>
        </authorList>
    </citation>
    <scope>NUCLEOTIDE SEQUENCE [LARGE SCALE GENOMIC DNA]</scope>
    <source>
        <strain evidence="2 3">JCM 8736</strain>
    </source>
</reference>
<dbReference type="Pfam" id="PF09848">
    <property type="entry name" value="SLFN-g3_helicase"/>
    <property type="match status" value="1"/>
</dbReference>
<gene>
    <name evidence="2" type="ORF">GCM10019998_06120</name>
</gene>
<dbReference type="InterPro" id="IPR018647">
    <property type="entry name" value="SLFN_3-like_DNA/RNA_helicase"/>
</dbReference>
<dbReference type="Proteomes" id="UP001501577">
    <property type="component" value="Unassembled WGS sequence"/>
</dbReference>
<accession>A0ABN3Y0Z3</accession>
<dbReference type="EMBL" id="BAAAXQ010000015">
    <property type="protein sequence ID" value="GAA3012692.1"/>
    <property type="molecule type" value="Genomic_DNA"/>
</dbReference>
<dbReference type="SUPFAM" id="SSF52540">
    <property type="entry name" value="P-loop containing nucleoside triphosphate hydrolases"/>
    <property type="match status" value="1"/>
</dbReference>
<evidence type="ECO:0000313" key="3">
    <source>
        <dbReference type="Proteomes" id="UP001501577"/>
    </source>
</evidence>
<sequence length="583" mass="67289">MENLPSPIVCELDYKTDAIYNMEKNLNEKQLKYILEYPTVYIVNDKVGTQRFSVYIGETTNIKRRSFEHLQSDPIARSDWRKLADSSTAKMFVIGHNHFNKSLTLDIENKLMQYMSSVGIVDSVYNRRYNQQNQYYTSDELDSIFSKIWRKLHNKNKELFPVESVIRDSAIFKASPFHKLTQEQMDAKELIIMKIEQALNRQEDSQLILVQGEAGSGKTVLMSSLFYELQNISKENDNVILQGLSCYLLVNHEEQVKVYEQIATKLGIRTKSNKDVVSKPTHFINVNDPEEKIDVVLIDEAHLLLTQGKQSYRGKNHLKDILDRAKVVVAVFDKNQILTTEQYWESNELLSIVHKVNLQGNLINLGNQLRINAGKETVGWIRNIVDNQQITNIPTDTTGYDLEVFADVKKMYEAIRKKAENEDFGISRILATFDWPYSNQNKPKNDEYWRVKIGKWSLPWNLQLKPPKRTRVNKQLSWAEQSQTINEVGSTYTIQGFDLNYAAIIIGPSVKYRDGKVIFDKKASKNKKATQKRGGKKDVAEDLLKNELNVLLTRGVNGLYIYAVDDELQNMLLKAQRGELKNE</sequence>
<name>A0ABN3Y0Z3_9ENTE</name>
<proteinExistence type="predicted"/>
<dbReference type="InterPro" id="IPR027417">
    <property type="entry name" value="P-loop_NTPase"/>
</dbReference>
<feature type="domain" description="GIY-YIG" evidence="1">
    <location>
        <begin position="36"/>
        <end position="131"/>
    </location>
</feature>
<dbReference type="Gene3D" id="3.40.50.300">
    <property type="entry name" value="P-loop containing nucleotide triphosphate hydrolases"/>
    <property type="match status" value="1"/>
</dbReference>
<keyword evidence="3" id="KW-1185">Reference proteome</keyword>
<comment type="caution">
    <text evidence="2">The sequence shown here is derived from an EMBL/GenBank/DDBJ whole genome shotgun (WGS) entry which is preliminary data.</text>
</comment>
<dbReference type="PROSITE" id="PS50164">
    <property type="entry name" value="GIY_YIG"/>
    <property type="match status" value="1"/>
</dbReference>
<protein>
    <submittedName>
        <fullName evidence="2">DUF2075 domain-containing protein</fullName>
    </submittedName>
</protein>
<dbReference type="InterPro" id="IPR000305">
    <property type="entry name" value="GIY-YIG_endonuc"/>
</dbReference>
<dbReference type="CDD" id="cd10439">
    <property type="entry name" value="GIY-YIG_COG3410"/>
    <property type="match status" value="1"/>
</dbReference>
<evidence type="ECO:0000313" key="2">
    <source>
        <dbReference type="EMBL" id="GAA3012692.1"/>
    </source>
</evidence>
<organism evidence="2 3">
    <name type="scientific">Tetragenococcus solitarius</name>
    <dbReference type="NCBI Taxonomy" id="71453"/>
    <lineage>
        <taxon>Bacteria</taxon>
        <taxon>Bacillati</taxon>
        <taxon>Bacillota</taxon>
        <taxon>Bacilli</taxon>
        <taxon>Lactobacillales</taxon>
        <taxon>Enterococcaceae</taxon>
        <taxon>Tetragenococcus</taxon>
    </lineage>
</organism>
<evidence type="ECO:0000259" key="1">
    <source>
        <dbReference type="PROSITE" id="PS50164"/>
    </source>
</evidence>
<dbReference type="RefSeq" id="WP_068708759.1">
    <property type="nucleotide sequence ID" value="NZ_BAAAXQ010000015.1"/>
</dbReference>